<comment type="caution">
    <text evidence="3">The sequence shown here is derived from an EMBL/GenBank/DDBJ whole genome shotgun (WGS) entry which is preliminary data.</text>
</comment>
<dbReference type="AlphaFoldDB" id="X1MCA2"/>
<dbReference type="PANTHER" id="PTHR30483:SF37">
    <property type="entry name" value="ABC TRANSPORTER SUBSTRATE-BINDING PROTEIN"/>
    <property type="match status" value="1"/>
</dbReference>
<dbReference type="EMBL" id="BARV01007757">
    <property type="protein sequence ID" value="GAI12315.1"/>
    <property type="molecule type" value="Genomic_DNA"/>
</dbReference>
<dbReference type="InterPro" id="IPR028081">
    <property type="entry name" value="Leu-bd"/>
</dbReference>
<dbReference type="InterPro" id="IPR051010">
    <property type="entry name" value="BCAA_transport"/>
</dbReference>
<protein>
    <recommendedName>
        <fullName evidence="2">Leucine-binding protein domain-containing protein</fullName>
    </recommendedName>
</protein>
<sequence>MGGAPIEVVFADHKGSPETGLAEAERLIEMEGVVALIGCYHSSVTTTASFAAERLGIPFLNPESTHPLLTERGFKWFFRNTPHDYTFSETFFKFLEDLKEKEGLDHSEIENVALLYEDTLFGVGVSDAEKDLIAKKYPAGNKIAFKFKPSAFTARSHKRRTLS</sequence>
<evidence type="ECO:0000259" key="2">
    <source>
        <dbReference type="Pfam" id="PF13458"/>
    </source>
</evidence>
<dbReference type="Gene3D" id="3.40.50.2300">
    <property type="match status" value="1"/>
</dbReference>
<dbReference type="SUPFAM" id="SSF53822">
    <property type="entry name" value="Periplasmic binding protein-like I"/>
    <property type="match status" value="1"/>
</dbReference>
<evidence type="ECO:0000313" key="3">
    <source>
        <dbReference type="EMBL" id="GAI12315.1"/>
    </source>
</evidence>
<feature type="domain" description="Leucine-binding protein" evidence="2">
    <location>
        <begin position="2"/>
        <end position="135"/>
    </location>
</feature>
<reference evidence="3" key="1">
    <citation type="journal article" date="2014" name="Front. Microbiol.">
        <title>High frequency of phylogenetically diverse reductive dehalogenase-homologous genes in deep subseafloor sedimentary metagenomes.</title>
        <authorList>
            <person name="Kawai M."/>
            <person name="Futagami T."/>
            <person name="Toyoda A."/>
            <person name="Takaki Y."/>
            <person name="Nishi S."/>
            <person name="Hori S."/>
            <person name="Arai W."/>
            <person name="Tsubouchi T."/>
            <person name="Morono Y."/>
            <person name="Uchiyama I."/>
            <person name="Ito T."/>
            <person name="Fujiyama A."/>
            <person name="Inagaki F."/>
            <person name="Takami H."/>
        </authorList>
    </citation>
    <scope>NUCLEOTIDE SEQUENCE</scope>
    <source>
        <strain evidence="3">Expedition CK06-06</strain>
    </source>
</reference>
<accession>X1MCA2</accession>
<dbReference type="Pfam" id="PF13458">
    <property type="entry name" value="Peripla_BP_6"/>
    <property type="match status" value="1"/>
</dbReference>
<proteinExistence type="predicted"/>
<name>X1MCA2_9ZZZZ</name>
<dbReference type="InterPro" id="IPR028082">
    <property type="entry name" value="Peripla_BP_I"/>
</dbReference>
<dbReference type="PANTHER" id="PTHR30483">
    <property type="entry name" value="LEUCINE-SPECIFIC-BINDING PROTEIN"/>
    <property type="match status" value="1"/>
</dbReference>
<keyword evidence="1" id="KW-0732">Signal</keyword>
<organism evidence="3">
    <name type="scientific">marine sediment metagenome</name>
    <dbReference type="NCBI Taxonomy" id="412755"/>
    <lineage>
        <taxon>unclassified sequences</taxon>
        <taxon>metagenomes</taxon>
        <taxon>ecological metagenomes</taxon>
    </lineage>
</organism>
<evidence type="ECO:0000256" key="1">
    <source>
        <dbReference type="ARBA" id="ARBA00022729"/>
    </source>
</evidence>
<gene>
    <name evidence="3" type="ORF">S06H3_15739</name>
</gene>